<proteinExistence type="predicted"/>
<evidence type="ECO:0000313" key="1">
    <source>
        <dbReference type="EMBL" id="AQT28651.1"/>
    </source>
</evidence>
<dbReference type="Proteomes" id="UP000221250">
    <property type="component" value="Segment"/>
</dbReference>
<reference evidence="1 2" key="1">
    <citation type="submission" date="2017-01" db="EMBL/GenBank/DDBJ databases">
        <authorList>
            <person name="Mah S.A."/>
            <person name="Swanson W.J."/>
            <person name="Moy G.W."/>
            <person name="Vacquier V.D."/>
        </authorList>
    </citation>
    <scope>NUCLEOTIDE SEQUENCE [LARGE SCALE GENOMIC DNA]</scope>
</reference>
<accession>A0A1S6L387</accession>
<dbReference type="EMBL" id="KY448244">
    <property type="protein sequence ID" value="AQT28651.1"/>
    <property type="molecule type" value="Genomic_DNA"/>
</dbReference>
<gene>
    <name evidence="1" type="ORF">YOLOSWAG_172</name>
</gene>
<name>A0A1S6L387_9CAUD</name>
<sequence>MSETNERLRATLADLARGDSTSALSAQALLQSISADRTPITLPQSVLDVMENGGLPTFVAYTQEDLLRLVDVLAQTIRAAQRAAEADEDDDHVDLLQMIAEYRDIYKQRTNDVIASIDTLDAFQRLQPMQRYALASALLDLATDRKIPASPLWRKIIDNNGKLGGA</sequence>
<protein>
    <submittedName>
        <fullName evidence="1">Uncharacterized protein</fullName>
    </submittedName>
</protein>
<evidence type="ECO:0000313" key="2">
    <source>
        <dbReference type="Proteomes" id="UP000221250"/>
    </source>
</evidence>
<keyword evidence="2" id="KW-1185">Reference proteome</keyword>
<organism evidence="1 2">
    <name type="scientific">Erwinia phage vB_EamM_Yoloswag</name>
    <dbReference type="NCBI Taxonomy" id="1958956"/>
    <lineage>
        <taxon>Viruses</taxon>
        <taxon>Duplodnaviria</taxon>
        <taxon>Heunggongvirae</taxon>
        <taxon>Uroviricota</taxon>
        <taxon>Caudoviricetes</taxon>
        <taxon>Yoloswagvirus</taxon>
        <taxon>Yoloswagvirus yoloswag</taxon>
    </lineage>
</organism>